<dbReference type="GO" id="GO:0043709">
    <property type="term" value="P:cell adhesion involved in single-species biofilm formation"/>
    <property type="evidence" value="ECO:0007669"/>
    <property type="project" value="TreeGrafter"/>
</dbReference>
<comment type="caution">
    <text evidence="4">The sequence shown here is derived from an EMBL/GenBank/DDBJ whole genome shotgun (WGS) entry which is preliminary data.</text>
</comment>
<protein>
    <recommendedName>
        <fullName evidence="5">Fimbrial protein</fullName>
    </recommendedName>
</protein>
<dbReference type="GO" id="GO:0009289">
    <property type="term" value="C:pilus"/>
    <property type="evidence" value="ECO:0007669"/>
    <property type="project" value="UniProtKB-SubCell"/>
</dbReference>
<reference evidence="4" key="1">
    <citation type="submission" date="2018-06" db="EMBL/GenBank/DDBJ databases">
        <authorList>
            <person name="Ashton P.M."/>
            <person name="Dallman T."/>
            <person name="Nair S."/>
            <person name="De Pinna E."/>
            <person name="Peters T."/>
            <person name="Grant K."/>
        </authorList>
    </citation>
    <scope>NUCLEOTIDE SEQUENCE [LARGE SCALE GENOMIC DNA]</scope>
    <source>
        <strain evidence="4">160804</strain>
    </source>
</reference>
<dbReference type="SUPFAM" id="SSF49401">
    <property type="entry name" value="Bacterial adhesins"/>
    <property type="match status" value="1"/>
</dbReference>
<sequence length="322" mass="34829">MQVNRLLIIKEGFIMSGIKHWYGVVVGFLLLSHYATAADIVNNVVVDFGNVILPVGQAKNVSDYFSQNQKDINLPSPRPAGEGNYNEISWKAMDASYREGADNSYLFELPGISGISLRIQPQNPSPGVVTFGLVKSGEVSGAGSFGLSVPVFERIVTEKNKVGVILNTTKTQFMLRGNVTVPGCEFAEQNILVEMPQISRLQLEQTAVGEPVGGGKTVNVGFRCAAQKNEFSLRFSQGNNVSGLSHLLPAMMDEGGGQSGVGFLVKVGQQEQTADWGGNESIRITLDANQQQIPLKIYYSRDGTRISEGHISAKGMISLNYP</sequence>
<dbReference type="Gene3D" id="2.60.40.1090">
    <property type="entry name" value="Fimbrial-type adhesion domain"/>
    <property type="match status" value="1"/>
</dbReference>
<dbReference type="AlphaFoldDB" id="A0A5U9VUH9"/>
<evidence type="ECO:0000256" key="1">
    <source>
        <dbReference type="ARBA" id="ARBA00004561"/>
    </source>
</evidence>
<comment type="similarity">
    <text evidence="2">Belongs to the fimbrial protein family.</text>
</comment>
<dbReference type="InterPro" id="IPR008966">
    <property type="entry name" value="Adhesion_dom_sf"/>
</dbReference>
<proteinExistence type="inferred from homology"/>
<evidence type="ECO:0008006" key="5">
    <source>
        <dbReference type="Google" id="ProtNLM"/>
    </source>
</evidence>
<gene>
    <name evidence="4" type="ORF">DQK32_25935</name>
</gene>
<organism evidence="4">
    <name type="scientific">Salmonella newport</name>
    <dbReference type="NCBI Taxonomy" id="108619"/>
    <lineage>
        <taxon>Bacteria</taxon>
        <taxon>Pseudomonadati</taxon>
        <taxon>Pseudomonadota</taxon>
        <taxon>Gammaproteobacteria</taxon>
        <taxon>Enterobacterales</taxon>
        <taxon>Enterobacteriaceae</taxon>
        <taxon>Salmonella</taxon>
    </lineage>
</organism>
<evidence type="ECO:0000313" key="4">
    <source>
        <dbReference type="EMBL" id="EBS4549264.1"/>
    </source>
</evidence>
<dbReference type="PANTHER" id="PTHR33420:SF14">
    <property type="entry name" value="TYPE 1 FIMBRIN D-MANNOSE SPECIFIC ADHESIN"/>
    <property type="match status" value="1"/>
</dbReference>
<comment type="subcellular location">
    <subcellularLocation>
        <location evidence="1">Fimbrium</location>
    </subcellularLocation>
</comment>
<name>A0A5U9VUH9_SALNE</name>
<dbReference type="PANTHER" id="PTHR33420">
    <property type="entry name" value="FIMBRIAL SUBUNIT ELFA-RELATED"/>
    <property type="match status" value="1"/>
</dbReference>
<dbReference type="InterPro" id="IPR036937">
    <property type="entry name" value="Adhesion_dom_fimbrial_sf"/>
</dbReference>
<evidence type="ECO:0000256" key="3">
    <source>
        <dbReference type="ARBA" id="ARBA00023263"/>
    </source>
</evidence>
<dbReference type="Proteomes" id="UP000839885">
    <property type="component" value="Unassembled WGS sequence"/>
</dbReference>
<keyword evidence="3" id="KW-0281">Fimbrium</keyword>
<evidence type="ECO:0000256" key="2">
    <source>
        <dbReference type="ARBA" id="ARBA00006671"/>
    </source>
</evidence>
<dbReference type="InterPro" id="IPR050263">
    <property type="entry name" value="Bact_Fimbrial_Adh_Pro"/>
</dbReference>
<dbReference type="EMBL" id="AAGVNP010000276">
    <property type="protein sequence ID" value="EBS4549264.1"/>
    <property type="molecule type" value="Genomic_DNA"/>
</dbReference>
<accession>A0A5U9VUH9</accession>